<feature type="repeat" description="TPR" evidence="1">
    <location>
        <begin position="662"/>
        <end position="695"/>
    </location>
</feature>
<dbReference type="Pfam" id="PF13424">
    <property type="entry name" value="TPR_12"/>
    <property type="match status" value="4"/>
</dbReference>
<dbReference type="PANTHER" id="PTHR46082:SF6">
    <property type="entry name" value="AAA+ ATPASE DOMAIN-CONTAINING PROTEIN-RELATED"/>
    <property type="match status" value="1"/>
</dbReference>
<dbReference type="InterPro" id="IPR011990">
    <property type="entry name" value="TPR-like_helical_dom_sf"/>
</dbReference>
<dbReference type="PRINTS" id="PR00381">
    <property type="entry name" value="KINESINLIGHT"/>
</dbReference>
<keyword evidence="1" id="KW-0802">TPR repeat</keyword>
<dbReference type="Gene3D" id="1.25.40.10">
    <property type="entry name" value="Tetratricopeptide repeat domain"/>
    <property type="match status" value="3"/>
</dbReference>
<dbReference type="EMBL" id="CAUWAG010000007">
    <property type="protein sequence ID" value="CAJ2505652.1"/>
    <property type="molecule type" value="Genomic_DNA"/>
</dbReference>
<dbReference type="Proteomes" id="UP001295740">
    <property type="component" value="Unassembled WGS sequence"/>
</dbReference>
<protein>
    <submittedName>
        <fullName evidence="2">Uu.00g130460.m01.CDS01</fullName>
    </submittedName>
</protein>
<name>A0AAI8VIS5_9PEZI</name>
<evidence type="ECO:0000256" key="1">
    <source>
        <dbReference type="PROSITE-ProRule" id="PRU00339"/>
    </source>
</evidence>
<accession>A0AAI8VIS5</accession>
<keyword evidence="3" id="KW-1185">Reference proteome</keyword>
<dbReference type="SUPFAM" id="SSF52540">
    <property type="entry name" value="P-loop containing nucleoside triphosphate hydrolases"/>
    <property type="match status" value="1"/>
</dbReference>
<evidence type="ECO:0000313" key="3">
    <source>
        <dbReference type="Proteomes" id="UP001295740"/>
    </source>
</evidence>
<feature type="repeat" description="TPR" evidence="1">
    <location>
        <begin position="578"/>
        <end position="611"/>
    </location>
</feature>
<comment type="caution">
    <text evidence="2">The sequence shown here is derived from an EMBL/GenBank/DDBJ whole genome shotgun (WGS) entry which is preliminary data.</text>
</comment>
<dbReference type="PROSITE" id="PS50293">
    <property type="entry name" value="TPR_REGION"/>
    <property type="match status" value="2"/>
</dbReference>
<dbReference type="SMART" id="SM00028">
    <property type="entry name" value="TPR"/>
    <property type="match status" value="10"/>
</dbReference>
<dbReference type="InterPro" id="IPR027417">
    <property type="entry name" value="P-loop_NTPase"/>
</dbReference>
<gene>
    <name evidence="2" type="ORF">KHLLAP_LOCUS6120</name>
</gene>
<dbReference type="Gene3D" id="3.40.50.300">
    <property type="entry name" value="P-loop containing nucleotide triphosphate hydrolases"/>
    <property type="match status" value="1"/>
</dbReference>
<dbReference type="Pfam" id="PF13374">
    <property type="entry name" value="TPR_10"/>
    <property type="match status" value="2"/>
</dbReference>
<dbReference type="InterPro" id="IPR053137">
    <property type="entry name" value="NLR-like"/>
</dbReference>
<feature type="repeat" description="TPR" evidence="1">
    <location>
        <begin position="494"/>
        <end position="527"/>
    </location>
</feature>
<feature type="repeat" description="TPR" evidence="1">
    <location>
        <begin position="788"/>
        <end position="821"/>
    </location>
</feature>
<dbReference type="AlphaFoldDB" id="A0AAI8VIS5"/>
<reference evidence="2" key="1">
    <citation type="submission" date="2023-10" db="EMBL/GenBank/DDBJ databases">
        <authorList>
            <person name="Hackl T."/>
        </authorList>
    </citation>
    <scope>NUCLEOTIDE SEQUENCE</scope>
</reference>
<dbReference type="SUPFAM" id="SSF48452">
    <property type="entry name" value="TPR-like"/>
    <property type="match status" value="2"/>
</dbReference>
<feature type="repeat" description="TPR" evidence="1">
    <location>
        <begin position="452"/>
        <end position="485"/>
    </location>
</feature>
<organism evidence="2 3">
    <name type="scientific">Anthostomella pinea</name>
    <dbReference type="NCBI Taxonomy" id="933095"/>
    <lineage>
        <taxon>Eukaryota</taxon>
        <taxon>Fungi</taxon>
        <taxon>Dikarya</taxon>
        <taxon>Ascomycota</taxon>
        <taxon>Pezizomycotina</taxon>
        <taxon>Sordariomycetes</taxon>
        <taxon>Xylariomycetidae</taxon>
        <taxon>Xylariales</taxon>
        <taxon>Xylariaceae</taxon>
        <taxon>Anthostomella</taxon>
    </lineage>
</organism>
<dbReference type="GO" id="GO:0043531">
    <property type="term" value="F:ADP binding"/>
    <property type="evidence" value="ECO:0007669"/>
    <property type="project" value="InterPro"/>
</dbReference>
<dbReference type="PANTHER" id="PTHR46082">
    <property type="entry name" value="ATP/GTP-BINDING PROTEIN-RELATED"/>
    <property type="match status" value="1"/>
</dbReference>
<evidence type="ECO:0000313" key="2">
    <source>
        <dbReference type="EMBL" id="CAJ2505652.1"/>
    </source>
</evidence>
<feature type="repeat" description="TPR" evidence="1">
    <location>
        <begin position="746"/>
        <end position="779"/>
    </location>
</feature>
<feature type="repeat" description="TPR" evidence="1">
    <location>
        <begin position="536"/>
        <end position="569"/>
    </location>
</feature>
<dbReference type="PROSITE" id="PS50005">
    <property type="entry name" value="TPR"/>
    <property type="match status" value="7"/>
</dbReference>
<sequence length="857" mass="97176">MPLIYGEGKAKAVQRLREEINKASKGVQLEDFAVTFSLTGVPEIEDFVARKQELAQMREQLRSNGSRRTVVVNGFGGVGKTQLAIAYAKLYKDSYSAVFWMNIKDEDSLKQSFVRAAQQILRDHPSAPRVSSIDTKDLDEVIASVKAWLSLPNNTRWLLIYDNYDNPKLPSNSDHAAVDVHEFLPEAHQGFIIITTRSTEVKIGHDIRVRKMEDVLDSIEILSNASNRKDLIHDTDALSLVQVLDGLPLALATAGAYLDQTTTSFAEYLDLYKESWARLQKASPQLGSYEDRTLHSTWQLSFDHIQKQNEVSAKFLCLWGYFDNQDIWLELLQHDDVDNPSWLNQITKDRISFDSTVRVLSNYGLVEVHSSSDEQIESKGYSIHSCVHQWIVHILNHETDNDLARLAITHVASHVPGSKSEKWWLIQRRLLQHASRSSFAVLKKSITMDELEVAYHNLGLLYSDQGKLNEAEEMYQRALQGKEKLLGPNHISTLDTVNNLGNLYSDQDRLKEAEEMYQRALKGYKKALGPNHTSTLDTVNNLGNLYSDQGELKEAEKMYHRALQEKEQALGPDHTLTLDTVHNLANLYSDQGKLKKAEEMYQRALEGKEKALGPDHTSTLDTVHNLANLYSDQDKLKEAEEMYQRALRGFKKALGPDHTSTLGTINNLGLLYSNQNKLKEAEEMYQRALRGYEKVLGPNHTSTLDTVNHLGLLYSDQDKLEEAEKMYQRALPGFKKALGPDHTSTLNIVHNLGNLYSDRGELKEAEKMYQQALKGYEKALGPDHTSTLNTVHNLGLLYKDRGELKEAEEMYQRALKGYEKALGPDHNSTLDTVNNLGNLYSDQGKLKEAEEMYQWAL</sequence>
<proteinExistence type="predicted"/>
<dbReference type="InterPro" id="IPR019734">
    <property type="entry name" value="TPR_rpt"/>
</dbReference>